<name>A0A6C0JYU7_9ZZZZ</name>
<protein>
    <submittedName>
        <fullName evidence="1">Uncharacterized protein</fullName>
    </submittedName>
</protein>
<organism evidence="1">
    <name type="scientific">viral metagenome</name>
    <dbReference type="NCBI Taxonomy" id="1070528"/>
    <lineage>
        <taxon>unclassified sequences</taxon>
        <taxon>metagenomes</taxon>
        <taxon>organismal metagenomes</taxon>
    </lineage>
</organism>
<proteinExistence type="predicted"/>
<sequence>MLWVCGGIQKYKEFKTFFMDSHPNAIDLSTTPSKLLMTESESIVSHHTTIPVFLGYLEVGWMLDPMHQTRIRKLIRQCTVGMVCHFPESIPNSWKNEIDVFYTMNVNGNTNSINDGGVI</sequence>
<accession>A0A6C0JYU7</accession>
<dbReference type="AlphaFoldDB" id="A0A6C0JYU7"/>
<dbReference type="EMBL" id="MN740746">
    <property type="protein sequence ID" value="QHU09870.1"/>
    <property type="molecule type" value="Genomic_DNA"/>
</dbReference>
<evidence type="ECO:0000313" key="1">
    <source>
        <dbReference type="EMBL" id="QHU09870.1"/>
    </source>
</evidence>
<reference evidence="1" key="1">
    <citation type="journal article" date="2020" name="Nature">
        <title>Giant virus diversity and host interactions through global metagenomics.</title>
        <authorList>
            <person name="Schulz F."/>
            <person name="Roux S."/>
            <person name="Paez-Espino D."/>
            <person name="Jungbluth S."/>
            <person name="Walsh D.A."/>
            <person name="Denef V.J."/>
            <person name="McMahon K.D."/>
            <person name="Konstantinidis K.T."/>
            <person name="Eloe-Fadrosh E.A."/>
            <person name="Kyrpides N.C."/>
            <person name="Woyke T."/>
        </authorList>
    </citation>
    <scope>NUCLEOTIDE SEQUENCE</scope>
    <source>
        <strain evidence="1">GVMAG-S-1101164-164</strain>
    </source>
</reference>